<evidence type="ECO:0000259" key="7">
    <source>
        <dbReference type="PROSITE" id="PS50815"/>
    </source>
</evidence>
<dbReference type="PROSITE" id="PS50815">
    <property type="entry name" value="HORMA"/>
    <property type="match status" value="1"/>
</dbReference>
<gene>
    <name evidence="8" type="ORF">AB675_10557</name>
</gene>
<dbReference type="PANTHER" id="PTHR48225">
    <property type="entry name" value="HORMA DOMAIN-CONTAINING PROTEIN 1"/>
    <property type="match status" value="1"/>
</dbReference>
<keyword evidence="3" id="KW-0158">Chromosome</keyword>
<dbReference type="EMBL" id="LFJN01000011">
    <property type="protein sequence ID" value="KPI40881.1"/>
    <property type="molecule type" value="Genomic_DNA"/>
</dbReference>
<evidence type="ECO:0000256" key="1">
    <source>
        <dbReference type="ARBA" id="ARBA00004123"/>
    </source>
</evidence>
<accession>A0A0N0NMV0</accession>
<dbReference type="RefSeq" id="XP_018000844.1">
    <property type="nucleotide sequence ID" value="XM_018139337.1"/>
</dbReference>
<keyword evidence="5" id="KW-0469">Meiosis</keyword>
<dbReference type="Proteomes" id="UP000038010">
    <property type="component" value="Unassembled WGS sequence"/>
</dbReference>
<evidence type="ECO:0000313" key="8">
    <source>
        <dbReference type="EMBL" id="KPI40881.1"/>
    </source>
</evidence>
<dbReference type="GeneID" id="28731217"/>
<sequence length="665" mass="74511">MTSQSMDIAVLSKDQSLALVKIFLNASLACICHTRELINWESACFRKRYVDHISLKGDSVYESFCSSDPPSPGSSQEIRVLARGHDHRANALLNMIERGVFRAIEEAYLDVLQVFITIPAGKSQSIQETYTYSFTYFENAVASVEWKEQQQFLSLADAQRSFKTAIRSLLRSIQDLPSLQDQCSLGMSMAYNDSCPRKYEPEGFMDASDDRILAEDWAKLWEEPTDGTSAFEAAHHSVTIAARNPTSSRQTASQVKDTAISRQLQQLQKTSSGRHPGLVSTLPLPATPYKQNQEVIRDALVTPDQLIETRSTRSSTRQIHTSPEEQQRPSEGINSAAYVPAAQPAANPLRGLTIQSANRRKRNIIPEKMAKVIVQAHCLDFEAEDGLTFFDSVQLDRGILYRIDRSTTVCCDCGDQQQRGLMVYCHLCDSSQHAVCYGLSSLRPRSRPDQHLCYSCLLLPEDPDKVQGMSVNVHIRLALTYIADLQYNTFIAKDPGFCDAVFGNVEDIDFLRQRLIERLVRENIVAGDVSDKLVILAHDEEGLNRLRNEYLDPLANVAHLYRLTTSKNENKTLEGELRAYSGGREYKFGVGVEDKVLYNSLGEPVVCWGYFAEADGNNNNKTIVQQSKRKAGGTNGGHEPSPRRRKISISRAFIALDRSTPLHED</sequence>
<dbReference type="InterPro" id="IPR011011">
    <property type="entry name" value="Znf_FYVE_PHD"/>
</dbReference>
<dbReference type="STRING" id="1664694.A0A0N0NMV0"/>
<dbReference type="SUPFAM" id="SSF56019">
    <property type="entry name" value="The spindle assembly checkpoint protein mad2"/>
    <property type="match status" value="1"/>
</dbReference>
<dbReference type="InterPro" id="IPR003511">
    <property type="entry name" value="HORMA_dom"/>
</dbReference>
<feature type="region of interest" description="Disordered" evidence="6">
    <location>
        <begin position="625"/>
        <end position="644"/>
    </location>
</feature>
<evidence type="ECO:0000256" key="6">
    <source>
        <dbReference type="SAM" id="MobiDB-lite"/>
    </source>
</evidence>
<keyword evidence="9" id="KW-1185">Reference proteome</keyword>
<feature type="domain" description="HORMA" evidence="7">
    <location>
        <begin position="14"/>
        <end position="242"/>
    </location>
</feature>
<dbReference type="InterPro" id="IPR051294">
    <property type="entry name" value="HORMA_MeioticProgression"/>
</dbReference>
<proteinExistence type="predicted"/>
<feature type="region of interest" description="Disordered" evidence="6">
    <location>
        <begin position="300"/>
        <end position="331"/>
    </location>
</feature>
<evidence type="ECO:0000256" key="2">
    <source>
        <dbReference type="ARBA" id="ARBA00004286"/>
    </source>
</evidence>
<comment type="subcellular location">
    <subcellularLocation>
        <location evidence="2">Chromosome</location>
    </subcellularLocation>
    <subcellularLocation>
        <location evidence="1">Nucleus</location>
    </subcellularLocation>
</comment>
<evidence type="ECO:0000256" key="4">
    <source>
        <dbReference type="ARBA" id="ARBA00023242"/>
    </source>
</evidence>
<dbReference type="SUPFAM" id="SSF57903">
    <property type="entry name" value="FYVE/PHD zinc finger"/>
    <property type="match status" value="1"/>
</dbReference>
<dbReference type="InterPro" id="IPR036570">
    <property type="entry name" value="HORMA_dom_sf"/>
</dbReference>
<organism evidence="8 9">
    <name type="scientific">Cyphellophora attinorum</name>
    <dbReference type="NCBI Taxonomy" id="1664694"/>
    <lineage>
        <taxon>Eukaryota</taxon>
        <taxon>Fungi</taxon>
        <taxon>Dikarya</taxon>
        <taxon>Ascomycota</taxon>
        <taxon>Pezizomycotina</taxon>
        <taxon>Eurotiomycetes</taxon>
        <taxon>Chaetothyriomycetidae</taxon>
        <taxon>Chaetothyriales</taxon>
        <taxon>Cyphellophoraceae</taxon>
        <taxon>Cyphellophora</taxon>
    </lineage>
</organism>
<dbReference type="Gene3D" id="3.30.900.10">
    <property type="entry name" value="HORMA domain"/>
    <property type="match status" value="1"/>
</dbReference>
<keyword evidence="4" id="KW-0539">Nucleus</keyword>
<dbReference type="PANTHER" id="PTHR48225:SF7">
    <property type="entry name" value="MEIOSIS-SPECIFIC PROTEIN HOP1"/>
    <property type="match status" value="1"/>
</dbReference>
<dbReference type="OrthoDB" id="1928087at2759"/>
<comment type="caution">
    <text evidence="8">The sequence shown here is derived from an EMBL/GenBank/DDBJ whole genome shotgun (WGS) entry which is preliminary data.</text>
</comment>
<name>A0A0N0NMV0_9EURO</name>
<reference evidence="8 9" key="1">
    <citation type="submission" date="2015-06" db="EMBL/GenBank/DDBJ databases">
        <title>Draft genome of the ant-associated black yeast Phialophora attae CBS 131958.</title>
        <authorList>
            <person name="Moreno L.F."/>
            <person name="Stielow B.J."/>
            <person name="de Hoog S."/>
            <person name="Vicente V.A."/>
            <person name="Weiss V.A."/>
            <person name="de Vries M."/>
            <person name="Cruz L.M."/>
            <person name="Souza E.M."/>
        </authorList>
    </citation>
    <scope>NUCLEOTIDE SEQUENCE [LARGE SCALE GENOMIC DNA]</scope>
    <source>
        <strain evidence="8 9">CBS 131958</strain>
    </source>
</reference>
<feature type="region of interest" description="Disordered" evidence="6">
    <location>
        <begin position="265"/>
        <end position="286"/>
    </location>
</feature>
<dbReference type="AlphaFoldDB" id="A0A0N0NMV0"/>
<dbReference type="Pfam" id="PF02301">
    <property type="entry name" value="HORMA"/>
    <property type="match status" value="1"/>
</dbReference>
<dbReference type="GO" id="GO:0007130">
    <property type="term" value="P:synaptonemal complex assembly"/>
    <property type="evidence" value="ECO:0007669"/>
    <property type="project" value="TreeGrafter"/>
</dbReference>
<dbReference type="GO" id="GO:0051598">
    <property type="term" value="P:meiotic recombination checkpoint signaling"/>
    <property type="evidence" value="ECO:0007669"/>
    <property type="project" value="TreeGrafter"/>
</dbReference>
<dbReference type="VEuPathDB" id="FungiDB:AB675_10557"/>
<dbReference type="InterPro" id="IPR013083">
    <property type="entry name" value="Znf_RING/FYVE/PHD"/>
</dbReference>
<dbReference type="GO" id="GO:0005694">
    <property type="term" value="C:chromosome"/>
    <property type="evidence" value="ECO:0007669"/>
    <property type="project" value="UniProtKB-SubCell"/>
</dbReference>
<evidence type="ECO:0000256" key="3">
    <source>
        <dbReference type="ARBA" id="ARBA00022454"/>
    </source>
</evidence>
<dbReference type="GO" id="GO:0005634">
    <property type="term" value="C:nucleus"/>
    <property type="evidence" value="ECO:0007669"/>
    <property type="project" value="UniProtKB-SubCell"/>
</dbReference>
<protein>
    <submittedName>
        <fullName evidence="8">Meiosis-specific protein hop1</fullName>
    </submittedName>
</protein>
<evidence type="ECO:0000256" key="5">
    <source>
        <dbReference type="ARBA" id="ARBA00023254"/>
    </source>
</evidence>
<evidence type="ECO:0000313" key="9">
    <source>
        <dbReference type="Proteomes" id="UP000038010"/>
    </source>
</evidence>
<dbReference type="Gene3D" id="3.30.40.10">
    <property type="entry name" value="Zinc/RING finger domain, C3HC4 (zinc finger)"/>
    <property type="match status" value="1"/>
</dbReference>
<feature type="compositionally biased region" description="Polar residues" evidence="6">
    <location>
        <begin position="308"/>
        <end position="321"/>
    </location>
</feature>